<organism evidence="3 4">
    <name type="scientific">Heterorhabditis bacteriophora</name>
    <name type="common">Entomopathogenic nematode worm</name>
    <dbReference type="NCBI Taxonomy" id="37862"/>
    <lineage>
        <taxon>Eukaryota</taxon>
        <taxon>Metazoa</taxon>
        <taxon>Ecdysozoa</taxon>
        <taxon>Nematoda</taxon>
        <taxon>Chromadorea</taxon>
        <taxon>Rhabditida</taxon>
        <taxon>Rhabditina</taxon>
        <taxon>Rhabditomorpha</taxon>
        <taxon>Strongyloidea</taxon>
        <taxon>Heterorhabditidae</taxon>
        <taxon>Heterorhabditis</taxon>
    </lineage>
</organism>
<dbReference type="GO" id="GO:0006508">
    <property type="term" value="P:proteolysis"/>
    <property type="evidence" value="ECO:0007669"/>
    <property type="project" value="TreeGrafter"/>
</dbReference>
<reference evidence="4" key="1">
    <citation type="submission" date="2016-11" db="UniProtKB">
        <authorList>
            <consortium name="WormBaseParasite"/>
        </authorList>
    </citation>
    <scope>IDENTIFICATION</scope>
</reference>
<keyword evidence="3" id="KW-1185">Reference proteome</keyword>
<dbReference type="InterPro" id="IPR036383">
    <property type="entry name" value="TSP1_rpt_sf"/>
</dbReference>
<accession>A0A1I7W7J3</accession>
<dbReference type="PANTHER" id="PTHR13723:SF305">
    <property type="entry name" value="PROTEIN MADD-4"/>
    <property type="match status" value="1"/>
</dbReference>
<dbReference type="WBParaSite" id="Hba_00616">
    <property type="protein sequence ID" value="Hba_00616"/>
    <property type="gene ID" value="Hba_00616"/>
</dbReference>
<dbReference type="InterPro" id="IPR050439">
    <property type="entry name" value="ADAMTS_ADAMTS-like"/>
</dbReference>
<dbReference type="Gene3D" id="2.20.100.10">
    <property type="entry name" value="Thrombospondin type-1 (TSP1) repeat"/>
    <property type="match status" value="1"/>
</dbReference>
<evidence type="ECO:0000313" key="3">
    <source>
        <dbReference type="Proteomes" id="UP000095283"/>
    </source>
</evidence>
<name>A0A1I7W7J3_HETBA</name>
<dbReference type="AlphaFoldDB" id="A0A1I7W7J3"/>
<dbReference type="InterPro" id="IPR000884">
    <property type="entry name" value="TSP1_rpt"/>
</dbReference>
<dbReference type="Proteomes" id="UP000095283">
    <property type="component" value="Unplaced"/>
</dbReference>
<protein>
    <submittedName>
        <fullName evidence="4">ADAM_CR_2 domain-containing protein</fullName>
    </submittedName>
</protein>
<dbReference type="SMART" id="SM00209">
    <property type="entry name" value="TSP1"/>
    <property type="match status" value="1"/>
</dbReference>
<dbReference type="GO" id="GO:0005576">
    <property type="term" value="C:extracellular region"/>
    <property type="evidence" value="ECO:0007669"/>
    <property type="project" value="UniProtKB-SubCell"/>
</dbReference>
<dbReference type="Pfam" id="PF00090">
    <property type="entry name" value="TSP_1"/>
    <property type="match status" value="1"/>
</dbReference>
<dbReference type="GO" id="GO:0004222">
    <property type="term" value="F:metalloendopeptidase activity"/>
    <property type="evidence" value="ECO:0007669"/>
    <property type="project" value="TreeGrafter"/>
</dbReference>
<evidence type="ECO:0000313" key="4">
    <source>
        <dbReference type="WBParaSite" id="Hba_00616"/>
    </source>
</evidence>
<dbReference type="SUPFAM" id="SSF82895">
    <property type="entry name" value="TSP-1 type 1 repeat"/>
    <property type="match status" value="1"/>
</dbReference>
<dbReference type="PROSITE" id="PS50092">
    <property type="entry name" value="TSP1"/>
    <property type="match status" value="1"/>
</dbReference>
<proteinExistence type="predicted"/>
<evidence type="ECO:0000256" key="2">
    <source>
        <dbReference type="ARBA" id="ARBA00022525"/>
    </source>
</evidence>
<evidence type="ECO:0000256" key="1">
    <source>
        <dbReference type="ARBA" id="ARBA00004613"/>
    </source>
</evidence>
<keyword evidence="2" id="KW-0964">Secreted</keyword>
<sequence>MATKEQYAKSLSTNKELVPLSSTLGWAGWSPWTSCSKTCGGGVSQQLRRCLDVKCSGFSIRFRVCNLMECDKPNRSTRDTICSGEIIVSKQQFSC</sequence>
<dbReference type="GO" id="GO:0030198">
    <property type="term" value="P:extracellular matrix organization"/>
    <property type="evidence" value="ECO:0007669"/>
    <property type="project" value="TreeGrafter"/>
</dbReference>
<comment type="subcellular location">
    <subcellularLocation>
        <location evidence="1">Secreted</location>
    </subcellularLocation>
</comment>
<dbReference type="PANTHER" id="PTHR13723">
    <property type="entry name" value="ADAMTS A DISINTEGRIN AND METALLOPROTEASE WITH THROMBOSPONDIN MOTIFS PROTEASE"/>
    <property type="match status" value="1"/>
</dbReference>